<dbReference type="RefSeq" id="WP_206581617.1">
    <property type="nucleotide sequence ID" value="NZ_JAFJZZ010000001.1"/>
</dbReference>
<dbReference type="Proteomes" id="UP000664545">
    <property type="component" value="Unassembled WGS sequence"/>
</dbReference>
<keyword evidence="3" id="KW-1185">Reference proteome</keyword>
<sequence length="240" mass="27595">MKPTIIIICLIVFTIGMTGCQNPSNNASDQSGETIPVETENQLSPQQEQAYDADFDKAYKEFVDAVHKKDLPALDRFLDDNILTSYGGERGKDYFYKYWNLNTNPAQSELWAELEKIISLGGSYSKEDRTFTAPYTYSSFPDEFDAFENFVVISQKVNVYGKKDLESKVIAYLNYNIIKVDATESDYWNKSDQDLIKIEMPSGKKGYVQKQFIRSPIDYRLSIIYKNNDEWKLTFMVAGD</sequence>
<evidence type="ECO:0000256" key="1">
    <source>
        <dbReference type="SAM" id="MobiDB-lite"/>
    </source>
</evidence>
<gene>
    <name evidence="2" type="ORF">JYB65_05670</name>
</gene>
<proteinExistence type="predicted"/>
<dbReference type="EMBL" id="JAFJZZ010000001">
    <property type="protein sequence ID" value="MBN7772847.1"/>
    <property type="molecule type" value="Genomic_DNA"/>
</dbReference>
<evidence type="ECO:0008006" key="4">
    <source>
        <dbReference type="Google" id="ProtNLM"/>
    </source>
</evidence>
<evidence type="ECO:0000313" key="3">
    <source>
        <dbReference type="Proteomes" id="UP000664545"/>
    </source>
</evidence>
<comment type="caution">
    <text evidence="2">The sequence shown here is derived from an EMBL/GenBank/DDBJ whole genome shotgun (WGS) entry which is preliminary data.</text>
</comment>
<feature type="region of interest" description="Disordered" evidence="1">
    <location>
        <begin position="24"/>
        <end position="44"/>
    </location>
</feature>
<dbReference type="Gene3D" id="2.30.30.40">
    <property type="entry name" value="SH3 Domains"/>
    <property type="match status" value="1"/>
</dbReference>
<accession>A0A939D7W9</accession>
<name>A0A939D7W9_CLOAM</name>
<organism evidence="2 3">
    <name type="scientific">Clostridium aminobutyricum</name>
    <dbReference type="NCBI Taxonomy" id="33953"/>
    <lineage>
        <taxon>Bacteria</taxon>
        <taxon>Bacillati</taxon>
        <taxon>Bacillota</taxon>
        <taxon>Clostridia</taxon>
        <taxon>Eubacteriales</taxon>
        <taxon>Clostridiaceae</taxon>
        <taxon>Clostridium</taxon>
    </lineage>
</organism>
<evidence type="ECO:0000313" key="2">
    <source>
        <dbReference type="EMBL" id="MBN7772847.1"/>
    </source>
</evidence>
<dbReference type="PROSITE" id="PS51257">
    <property type="entry name" value="PROKAR_LIPOPROTEIN"/>
    <property type="match status" value="1"/>
</dbReference>
<reference evidence="2" key="1">
    <citation type="submission" date="2021-02" db="EMBL/GenBank/DDBJ databases">
        <title>Abyssanaerobacter marinus gen.nov., sp., nov, anaerobic bacterium isolated from the Onnuri vent field of Indian Ocean and suggestion of Mogibacteriaceae fam. nov., and proposal of reclassification of ambiguous this family's genus member.</title>
        <authorList>
            <person name="Kim Y.J."/>
            <person name="Yang J.-A."/>
        </authorList>
    </citation>
    <scope>NUCLEOTIDE SEQUENCE</scope>
    <source>
        <strain evidence="2">DSM 2634</strain>
    </source>
</reference>
<protein>
    <recommendedName>
        <fullName evidence="4">SH3 domain-containing protein</fullName>
    </recommendedName>
</protein>
<dbReference type="AlphaFoldDB" id="A0A939D7W9"/>